<sequence length="140" mass="14980">MNHTLLEVEQAFRNAWGADTTCLAPGSLPGWSPDNPSHGQCGPTALVLQDLFGGDLLLADVSAGAGGVSSVHYWNRLQGGLEVDLTRDQFASSHTVGEPRVVVRPAEGPRAHRSEYQLLRRRVFAALGLGNRHDVAESVA</sequence>
<name>A0A0W8IHY2_9MICC</name>
<evidence type="ECO:0000313" key="1">
    <source>
        <dbReference type="EMBL" id="KUG59546.1"/>
    </source>
</evidence>
<dbReference type="EMBL" id="LQBM01000002">
    <property type="protein sequence ID" value="KUG59546.1"/>
    <property type="molecule type" value="Genomic_DNA"/>
</dbReference>
<evidence type="ECO:0000313" key="2">
    <source>
        <dbReference type="EMBL" id="MBA8922239.1"/>
    </source>
</evidence>
<dbReference type="OrthoDB" id="9792518at2"/>
<reference evidence="3" key="1">
    <citation type="submission" date="2015-12" db="EMBL/GenBank/DDBJ databases">
        <authorList>
            <person name="Nair G.R."/>
            <person name="Kaur G."/>
            <person name="Mayilraj S."/>
        </authorList>
    </citation>
    <scope>NUCLEOTIDE SEQUENCE [LARGE SCALE GENOMIC DNA]</scope>
    <source>
        <strain evidence="3">CD08_7</strain>
    </source>
</reference>
<comment type="caution">
    <text evidence="1">The sequence shown here is derived from an EMBL/GenBank/DDBJ whole genome shotgun (WGS) entry which is preliminary data.</text>
</comment>
<dbReference type="Pfam" id="PF24585">
    <property type="entry name" value="YunG"/>
    <property type="match status" value="1"/>
</dbReference>
<organism evidence="1 3">
    <name type="scientific">Nesterenkonia jeotgali</name>
    <dbReference type="NCBI Taxonomy" id="317018"/>
    <lineage>
        <taxon>Bacteria</taxon>
        <taxon>Bacillati</taxon>
        <taxon>Actinomycetota</taxon>
        <taxon>Actinomycetes</taxon>
        <taxon>Micrococcales</taxon>
        <taxon>Micrococcaceae</taxon>
        <taxon>Nesterenkonia</taxon>
    </lineage>
</organism>
<proteinExistence type="predicted"/>
<reference evidence="2 4" key="3">
    <citation type="submission" date="2020-08" db="EMBL/GenBank/DDBJ databases">
        <title>Sequencing the genomes of 1000 actinobacteria strains.</title>
        <authorList>
            <person name="Klenk H.-P."/>
        </authorList>
    </citation>
    <scope>NUCLEOTIDE SEQUENCE [LARGE SCALE GENOMIC DNA]</scope>
    <source>
        <strain evidence="2 4">DSM 19081</strain>
    </source>
</reference>
<dbReference type="RefSeq" id="WP_058887780.1">
    <property type="nucleotide sequence ID" value="NZ_BAAAKT010000004.1"/>
</dbReference>
<reference evidence="1" key="2">
    <citation type="submission" date="2015-12" db="EMBL/GenBank/DDBJ databases">
        <authorList>
            <person name="Shamseldin A."/>
            <person name="Moawad H."/>
            <person name="Abd El-Rahim W.M."/>
            <person name="Sadowsky M.J."/>
        </authorList>
    </citation>
    <scope>NUCLEOTIDE SEQUENCE [LARGE SCALE GENOMIC DNA]</scope>
    <source>
        <strain evidence="1">CD08_7</strain>
    </source>
</reference>
<dbReference type="EMBL" id="JACJIH010000001">
    <property type="protein sequence ID" value="MBA8922239.1"/>
    <property type="molecule type" value="Genomic_DNA"/>
</dbReference>
<protein>
    <submittedName>
        <fullName evidence="1">Uncharacterized protein</fullName>
    </submittedName>
</protein>
<gene>
    <name evidence="1" type="ORF">AVL63_10405</name>
    <name evidence="2" type="ORF">HNR24_002172</name>
</gene>
<dbReference type="InterPro" id="IPR056238">
    <property type="entry name" value="YunG-like"/>
</dbReference>
<dbReference type="AlphaFoldDB" id="A0A0W8IHY2"/>
<dbReference type="Proteomes" id="UP000546252">
    <property type="component" value="Unassembled WGS sequence"/>
</dbReference>
<evidence type="ECO:0000313" key="4">
    <source>
        <dbReference type="Proteomes" id="UP000546252"/>
    </source>
</evidence>
<evidence type="ECO:0000313" key="3">
    <source>
        <dbReference type="Proteomes" id="UP000054023"/>
    </source>
</evidence>
<keyword evidence="3" id="KW-1185">Reference proteome</keyword>
<dbReference type="STRING" id="317018.AVL63_10405"/>
<dbReference type="Proteomes" id="UP000054023">
    <property type="component" value="Unassembled WGS sequence"/>
</dbReference>
<accession>A0A0W8IHY2</accession>